<dbReference type="EMBL" id="CAJNOM010000016">
    <property type="protein sequence ID" value="CAF0803774.1"/>
    <property type="molecule type" value="Genomic_DNA"/>
</dbReference>
<dbReference type="OrthoDB" id="10028681at2759"/>
<evidence type="ECO:0000313" key="1">
    <source>
        <dbReference type="EMBL" id="CAF0803774.1"/>
    </source>
</evidence>
<proteinExistence type="predicted"/>
<evidence type="ECO:0000313" key="4">
    <source>
        <dbReference type="Proteomes" id="UP000663877"/>
    </source>
</evidence>
<keyword evidence="3" id="KW-1185">Reference proteome</keyword>
<evidence type="ECO:0000313" key="3">
    <source>
        <dbReference type="Proteomes" id="UP000663832"/>
    </source>
</evidence>
<accession>A0A813TMP7</accession>
<sequence length="102" mass="12306">MKEFIRLAGNYPNEIAGIDIYGEENDCRKYLHEFCKYTKILQYYHISCQASMNNYKDLQSELINYSITSFSRMEYKQNLSLIYRNLSEIIFINFFILDETIR</sequence>
<protein>
    <submittedName>
        <fullName evidence="2">Uncharacterized protein</fullName>
    </submittedName>
</protein>
<dbReference type="Proteomes" id="UP000663877">
    <property type="component" value="Unassembled WGS sequence"/>
</dbReference>
<evidence type="ECO:0000313" key="2">
    <source>
        <dbReference type="EMBL" id="CAF0815192.1"/>
    </source>
</evidence>
<dbReference type="Proteomes" id="UP000663832">
    <property type="component" value="Unassembled WGS sequence"/>
</dbReference>
<reference evidence="2" key="1">
    <citation type="submission" date="2021-02" db="EMBL/GenBank/DDBJ databases">
        <authorList>
            <person name="Nowell W R."/>
        </authorList>
    </citation>
    <scope>NUCLEOTIDE SEQUENCE</scope>
</reference>
<dbReference type="EMBL" id="CAJNOI010000016">
    <property type="protein sequence ID" value="CAF0815192.1"/>
    <property type="molecule type" value="Genomic_DNA"/>
</dbReference>
<name>A0A813TMP7_9BILA</name>
<organism evidence="2 4">
    <name type="scientific">Adineta steineri</name>
    <dbReference type="NCBI Taxonomy" id="433720"/>
    <lineage>
        <taxon>Eukaryota</taxon>
        <taxon>Metazoa</taxon>
        <taxon>Spiralia</taxon>
        <taxon>Gnathifera</taxon>
        <taxon>Rotifera</taxon>
        <taxon>Eurotatoria</taxon>
        <taxon>Bdelloidea</taxon>
        <taxon>Adinetida</taxon>
        <taxon>Adinetidae</taxon>
        <taxon>Adineta</taxon>
    </lineage>
</organism>
<comment type="caution">
    <text evidence="2">The sequence shown here is derived from an EMBL/GenBank/DDBJ whole genome shotgun (WGS) entry which is preliminary data.</text>
</comment>
<dbReference type="AlphaFoldDB" id="A0A813TMP7"/>
<gene>
    <name evidence="2" type="ORF">BJG266_LOCUS5953</name>
    <name evidence="1" type="ORF">QVE165_LOCUS4363</name>
</gene>